<evidence type="ECO:0000256" key="2">
    <source>
        <dbReference type="ARBA" id="ARBA00022448"/>
    </source>
</evidence>
<dbReference type="PANTHER" id="PTHR15071">
    <property type="entry name" value="MANNOSE-6-PHOSPHATE RECEPTOR FAMILY MEMBER"/>
    <property type="match status" value="1"/>
</dbReference>
<evidence type="ECO:0000256" key="7">
    <source>
        <dbReference type="ARBA" id="ARBA00023157"/>
    </source>
</evidence>
<dbReference type="RefSeq" id="XP_019626377.1">
    <property type="nucleotide sequence ID" value="XM_019770818.1"/>
</dbReference>
<dbReference type="GeneID" id="109471486"/>
<name>A0A6P4Z5L5_BRABE</name>
<protein>
    <submittedName>
        <fullName evidence="11">Uncharacterized protein LOC109471486</fullName>
    </submittedName>
</protein>
<dbReference type="InterPro" id="IPR044865">
    <property type="entry name" value="MRH_dom"/>
</dbReference>
<evidence type="ECO:0000256" key="8">
    <source>
        <dbReference type="SAM" id="SignalP"/>
    </source>
</evidence>
<organism evidence="10 11">
    <name type="scientific">Branchiostoma belcheri</name>
    <name type="common">Amphioxus</name>
    <dbReference type="NCBI Taxonomy" id="7741"/>
    <lineage>
        <taxon>Eukaryota</taxon>
        <taxon>Metazoa</taxon>
        <taxon>Chordata</taxon>
        <taxon>Cephalochordata</taxon>
        <taxon>Leptocardii</taxon>
        <taxon>Amphioxiformes</taxon>
        <taxon>Branchiostomatidae</taxon>
        <taxon>Branchiostoma</taxon>
    </lineage>
</organism>
<dbReference type="PANTHER" id="PTHR15071:SF34">
    <property type="entry name" value="MRH DOMAIN-CONTAINING PROTEIN"/>
    <property type="match status" value="1"/>
</dbReference>
<evidence type="ECO:0000256" key="1">
    <source>
        <dbReference type="ARBA" id="ARBA00004308"/>
    </source>
</evidence>
<keyword evidence="5" id="KW-1133">Transmembrane helix</keyword>
<sequence length="351" mass="38963">MWRVTVSVLLAWSVQSALSQLECKQVDGCSCEMSDGSGRIELRSLAHPNSVYRIDHSMFTFLYSPCEAMQQANVSECSEATSVCQQWRDNTGQGYNYGSTDSARFSVDPETSQVTISYSHVTDNATRVSNVNLVCDPGQRDKALFEFEWAEPLLLNFKLTSVCACPGACLAPAVTCTMKDACSCEMSDGTGDVNLHPLDNPWAPLRSTHFQPDLGRNFTYYYNPCSGFSFTNTVCTNVSACQVDTAAELYYAIGDVAPQANAEVSQEDGSVVFHYVYSEKDTGRRFDLRLMCDPDQHVPEFTALGEPSENFYIISLKTRCACPGLCKDDPMARKARYLKWKAAHPDERISL</sequence>
<dbReference type="AlphaFoldDB" id="A0A6P4Z5L5"/>
<comment type="subcellular location">
    <subcellularLocation>
        <location evidence="1">Endomembrane system</location>
    </subcellularLocation>
</comment>
<dbReference type="Proteomes" id="UP000515135">
    <property type="component" value="Unplaced"/>
</dbReference>
<reference evidence="11" key="1">
    <citation type="submission" date="2025-08" db="UniProtKB">
        <authorList>
            <consortium name="RefSeq"/>
        </authorList>
    </citation>
    <scope>IDENTIFICATION</scope>
    <source>
        <tissue evidence="11">Gonad</tissue>
    </source>
</reference>
<keyword evidence="10" id="KW-1185">Reference proteome</keyword>
<keyword evidence="4 8" id="KW-0732">Signal</keyword>
<dbReference type="GO" id="GO:0005802">
    <property type="term" value="C:trans-Golgi network"/>
    <property type="evidence" value="ECO:0007669"/>
    <property type="project" value="TreeGrafter"/>
</dbReference>
<dbReference type="InterPro" id="IPR009011">
    <property type="entry name" value="Man6P_isomerase_rcpt-bd_dom_sf"/>
</dbReference>
<dbReference type="PROSITE" id="PS51914">
    <property type="entry name" value="MRH"/>
    <property type="match status" value="1"/>
</dbReference>
<evidence type="ECO:0000256" key="6">
    <source>
        <dbReference type="ARBA" id="ARBA00023136"/>
    </source>
</evidence>
<feature type="chain" id="PRO_5027694202" evidence="8">
    <location>
        <begin position="20"/>
        <end position="351"/>
    </location>
</feature>
<accession>A0A6P4Z5L5</accession>
<feature type="signal peptide" evidence="8">
    <location>
        <begin position="1"/>
        <end position="19"/>
    </location>
</feature>
<evidence type="ECO:0000256" key="4">
    <source>
        <dbReference type="ARBA" id="ARBA00022729"/>
    </source>
</evidence>
<evidence type="ECO:0000259" key="9">
    <source>
        <dbReference type="PROSITE" id="PS51914"/>
    </source>
</evidence>
<dbReference type="OrthoDB" id="29460at2759"/>
<dbReference type="KEGG" id="bbel:109471486"/>
<proteinExistence type="predicted"/>
<keyword evidence="6" id="KW-0472">Membrane</keyword>
<keyword evidence="2" id="KW-0813">Transport</keyword>
<evidence type="ECO:0000256" key="3">
    <source>
        <dbReference type="ARBA" id="ARBA00022692"/>
    </source>
</evidence>
<gene>
    <name evidence="11" type="primary">LOC109471486</name>
</gene>
<evidence type="ECO:0000313" key="10">
    <source>
        <dbReference type="Proteomes" id="UP000515135"/>
    </source>
</evidence>
<keyword evidence="3" id="KW-0812">Transmembrane</keyword>
<dbReference type="Gene3D" id="2.70.130.10">
    <property type="entry name" value="Mannose-6-phosphate receptor binding domain"/>
    <property type="match status" value="2"/>
</dbReference>
<evidence type="ECO:0000313" key="11">
    <source>
        <dbReference type="RefSeq" id="XP_019626377.1"/>
    </source>
</evidence>
<evidence type="ECO:0000256" key="5">
    <source>
        <dbReference type="ARBA" id="ARBA00022989"/>
    </source>
</evidence>
<dbReference type="SUPFAM" id="SSF50911">
    <property type="entry name" value="Mannose 6-phosphate receptor domain"/>
    <property type="match status" value="2"/>
</dbReference>
<dbReference type="FunFam" id="2.70.130.10:FF:000029">
    <property type="entry name" value="uncharacterized protein LOC100184158"/>
    <property type="match status" value="2"/>
</dbReference>
<feature type="domain" description="MRH" evidence="9">
    <location>
        <begin position="180"/>
        <end position="324"/>
    </location>
</feature>
<keyword evidence="7" id="KW-1015">Disulfide bond</keyword>